<dbReference type="EMBL" id="CP011309">
    <property type="protein sequence ID" value="AKF28628.1"/>
    <property type="molecule type" value="Genomic_DNA"/>
</dbReference>
<keyword evidence="8" id="KW-1185">Reference proteome</keyword>
<evidence type="ECO:0000313" key="8">
    <source>
        <dbReference type="Proteomes" id="UP000034037"/>
    </source>
</evidence>
<feature type="transmembrane region" description="Helical" evidence="6">
    <location>
        <begin position="46"/>
        <end position="65"/>
    </location>
</feature>
<feature type="transmembrane region" description="Helical" evidence="6">
    <location>
        <begin position="118"/>
        <end position="147"/>
    </location>
</feature>
<feature type="transmembrane region" description="Helical" evidence="6">
    <location>
        <begin position="306"/>
        <end position="327"/>
    </location>
</feature>
<evidence type="ECO:0000256" key="1">
    <source>
        <dbReference type="ARBA" id="ARBA00004651"/>
    </source>
</evidence>
<keyword evidence="4 6" id="KW-1133">Transmembrane helix</keyword>
<evidence type="ECO:0000256" key="5">
    <source>
        <dbReference type="ARBA" id="ARBA00023136"/>
    </source>
</evidence>
<evidence type="ECO:0000256" key="4">
    <source>
        <dbReference type="ARBA" id="ARBA00022989"/>
    </source>
</evidence>
<dbReference type="Pfam" id="PF03706">
    <property type="entry name" value="LPG_synthase_TM"/>
    <property type="match status" value="1"/>
</dbReference>
<dbReference type="InterPro" id="IPR022791">
    <property type="entry name" value="L-PG_synthase/AglD"/>
</dbReference>
<evidence type="ECO:0000256" key="3">
    <source>
        <dbReference type="ARBA" id="ARBA00022692"/>
    </source>
</evidence>
<feature type="transmembrane region" description="Helical" evidence="6">
    <location>
        <begin position="228"/>
        <end position="248"/>
    </location>
</feature>
<keyword evidence="3 6" id="KW-0812">Transmembrane</keyword>
<dbReference type="PANTHER" id="PTHR39087">
    <property type="entry name" value="UPF0104 MEMBRANE PROTEIN MJ1595"/>
    <property type="match status" value="1"/>
</dbReference>
<dbReference type="PANTHER" id="PTHR39087:SF2">
    <property type="entry name" value="UPF0104 MEMBRANE PROTEIN MJ1595"/>
    <property type="match status" value="1"/>
</dbReference>
<reference evidence="7 8" key="1">
    <citation type="submission" date="2015-04" db="EMBL/GenBank/DDBJ databases">
        <title>Complete Genome Sequence of Brevibacterium flavum ATCC 15168.</title>
        <authorList>
            <person name="Ahn J."/>
            <person name="Park G."/>
            <person name="Jeon W."/>
            <person name="Jang Y."/>
            <person name="Jang M."/>
            <person name="Lee H."/>
            <person name="Lee H."/>
        </authorList>
    </citation>
    <scope>NUCLEOTIDE SEQUENCE [LARGE SCALE GENOMIC DNA]</scope>
    <source>
        <strain evidence="7 8">ATCC 15168</strain>
    </source>
</reference>
<comment type="subcellular location">
    <subcellularLocation>
        <location evidence="1">Cell membrane</location>
        <topology evidence="1">Multi-pass membrane protein</topology>
    </subcellularLocation>
</comment>
<evidence type="ECO:0000256" key="6">
    <source>
        <dbReference type="SAM" id="Phobius"/>
    </source>
</evidence>
<evidence type="ECO:0000256" key="2">
    <source>
        <dbReference type="ARBA" id="ARBA00022475"/>
    </source>
</evidence>
<evidence type="ECO:0000313" key="7">
    <source>
        <dbReference type="EMBL" id="AKF28628.1"/>
    </source>
</evidence>
<dbReference type="HOGENOM" id="CLU_048247_0_0_11"/>
<keyword evidence="2" id="KW-1003">Cell membrane</keyword>
<organism evidence="7 8">
    <name type="scientific">[Brevibacterium] flavum</name>
    <dbReference type="NCBI Taxonomy" id="92706"/>
    <lineage>
        <taxon>Bacteria</taxon>
        <taxon>Bacillati</taxon>
        <taxon>Actinomycetota</taxon>
        <taxon>Actinomycetes</taxon>
        <taxon>Mycobacteriales</taxon>
        <taxon>Corynebacteriaceae</taxon>
        <taxon>Corynebacterium</taxon>
    </lineage>
</organism>
<sequence>MRGFFSNPWIRWALSLAFLGVILFFLRDQLDFLKMGIQQIRHVSPVGVALTMVALVLSFVAMARVMQIMLKAGGSPATLKATTALTFAANSWSATLPGGPAFSAILTYKVQRSWGASAVLCSWFFLLSSALSTVWLVALGVIAVFYMGASLNLWSLIATFIAMVGLSGAVYWAANNPDSLARWVRKLTKNREWGFVEKLLGSIEQLRSVSLTGPQFAASAAWSLGNRLFDAISLWICIWAVTGTAPMFEPEPNNTTIAGVLLAYTTAKIAGSIQATPGGIGPIEAAYIAALVATGMTAVEAAGAVIIYRLCSFIIMAIVGWVIYFIYFTPKGLKANESLDVEQDTINSDSNRQSAIERPDT</sequence>
<protein>
    <submittedName>
        <fullName evidence="7">Membrane protein</fullName>
    </submittedName>
</protein>
<keyword evidence="5 6" id="KW-0472">Membrane</keyword>
<proteinExistence type="predicted"/>
<dbReference type="PATRIC" id="fig|92706.3.peg.3018"/>
<gene>
    <name evidence="7" type="ORF">YH66_14380</name>
</gene>
<feature type="transmembrane region" description="Helical" evidence="6">
    <location>
        <begin position="153"/>
        <end position="174"/>
    </location>
</feature>
<dbReference type="GO" id="GO:0005886">
    <property type="term" value="C:plasma membrane"/>
    <property type="evidence" value="ECO:0007669"/>
    <property type="project" value="UniProtKB-SubCell"/>
</dbReference>
<feature type="transmembrane region" description="Helical" evidence="6">
    <location>
        <begin position="9"/>
        <end position="26"/>
    </location>
</feature>
<dbReference type="RefSeq" id="WP_003862662.1">
    <property type="nucleotide sequence ID" value="NZ_CP011309.1"/>
</dbReference>
<accession>A0A0F6Z7R7</accession>
<name>A0A0F6Z7R7_9CORY</name>
<dbReference type="Proteomes" id="UP000034037">
    <property type="component" value="Chromosome"/>
</dbReference>
<dbReference type="AlphaFoldDB" id="A0A0F6Z7R7"/>
<dbReference type="NCBIfam" id="TIGR00374">
    <property type="entry name" value="flippase-like domain"/>
    <property type="match status" value="1"/>
</dbReference>